<dbReference type="Proteomes" id="UP000593572">
    <property type="component" value="Unassembled WGS sequence"/>
</dbReference>
<accession>A0A7J8N0Z1</accession>
<evidence type="ECO:0000313" key="2">
    <source>
        <dbReference type="Proteomes" id="UP000593572"/>
    </source>
</evidence>
<comment type="caution">
    <text evidence="1">The sequence shown here is derived from an EMBL/GenBank/DDBJ whole genome shotgun (WGS) entry which is preliminary data.</text>
</comment>
<keyword evidence="2" id="KW-1185">Reference proteome</keyword>
<sequence>HPSVEIVTKRFLNPNQPLNETTHAPFEAYRKLVMYLI</sequence>
<organism evidence="1 2">
    <name type="scientific">Gossypium lobatum</name>
    <dbReference type="NCBI Taxonomy" id="34289"/>
    <lineage>
        <taxon>Eukaryota</taxon>
        <taxon>Viridiplantae</taxon>
        <taxon>Streptophyta</taxon>
        <taxon>Embryophyta</taxon>
        <taxon>Tracheophyta</taxon>
        <taxon>Spermatophyta</taxon>
        <taxon>Magnoliopsida</taxon>
        <taxon>eudicotyledons</taxon>
        <taxon>Gunneridae</taxon>
        <taxon>Pentapetalae</taxon>
        <taxon>rosids</taxon>
        <taxon>malvids</taxon>
        <taxon>Malvales</taxon>
        <taxon>Malvaceae</taxon>
        <taxon>Malvoideae</taxon>
        <taxon>Gossypium</taxon>
    </lineage>
</organism>
<reference evidence="1 2" key="1">
    <citation type="journal article" date="2019" name="Genome Biol. Evol.">
        <title>Insights into the evolution of the New World diploid cottons (Gossypium, subgenus Houzingenia) based on genome sequencing.</title>
        <authorList>
            <person name="Grover C.E."/>
            <person name="Arick M.A. 2nd"/>
            <person name="Thrash A."/>
            <person name="Conover J.L."/>
            <person name="Sanders W.S."/>
            <person name="Peterson D.G."/>
            <person name="Frelichowski J.E."/>
            <person name="Scheffler J.A."/>
            <person name="Scheffler B.E."/>
            <person name="Wendel J.F."/>
        </authorList>
    </citation>
    <scope>NUCLEOTIDE SEQUENCE [LARGE SCALE GENOMIC DNA]</scope>
    <source>
        <strain evidence="1">157</strain>
        <tissue evidence="1">Leaf</tissue>
    </source>
</reference>
<protein>
    <submittedName>
        <fullName evidence="1">Uncharacterized protein</fullName>
    </submittedName>
</protein>
<feature type="non-terminal residue" evidence="1">
    <location>
        <position position="37"/>
    </location>
</feature>
<dbReference type="EMBL" id="JABEZX010000011">
    <property type="protein sequence ID" value="MBA0570599.1"/>
    <property type="molecule type" value="Genomic_DNA"/>
</dbReference>
<proteinExistence type="predicted"/>
<evidence type="ECO:0000313" key="1">
    <source>
        <dbReference type="EMBL" id="MBA0570599.1"/>
    </source>
</evidence>
<gene>
    <name evidence="1" type="ORF">Golob_004228</name>
</gene>
<dbReference type="AlphaFoldDB" id="A0A7J8N0Z1"/>
<name>A0A7J8N0Z1_9ROSI</name>